<reference evidence="2" key="2">
    <citation type="journal article" date="2022" name="Res Sq">
        <title>Comparative Genomics Reveals Insights into the Divergent Evolution of Astigmatic Mites and Household Pest Adaptations.</title>
        <authorList>
            <person name="Xiong Q."/>
            <person name="Wan A.T.-Y."/>
            <person name="Liu X.-Y."/>
            <person name="Fung C.S.-H."/>
            <person name="Xiao X."/>
            <person name="Malainual N."/>
            <person name="Hou J."/>
            <person name="Wang L."/>
            <person name="Wang M."/>
            <person name="Yang K."/>
            <person name="Cui Y."/>
            <person name="Leung E."/>
            <person name="Nong W."/>
            <person name="Shin S.-K."/>
            <person name="Au S."/>
            <person name="Jeong K.Y."/>
            <person name="Chew F.T."/>
            <person name="Hui J."/>
            <person name="Leung T.F."/>
            <person name="Tungtrongchitr A."/>
            <person name="Zhong N."/>
            <person name="Liu Z."/>
            <person name="Tsui S."/>
        </authorList>
    </citation>
    <scope>NUCLEOTIDE SEQUENCE</scope>
    <source>
        <strain evidence="2">Derf</strain>
        <tissue evidence="2">Whole organism</tissue>
    </source>
</reference>
<organism evidence="2 3">
    <name type="scientific">Dermatophagoides farinae</name>
    <name type="common">American house dust mite</name>
    <dbReference type="NCBI Taxonomy" id="6954"/>
    <lineage>
        <taxon>Eukaryota</taxon>
        <taxon>Metazoa</taxon>
        <taxon>Ecdysozoa</taxon>
        <taxon>Arthropoda</taxon>
        <taxon>Chelicerata</taxon>
        <taxon>Arachnida</taxon>
        <taxon>Acari</taxon>
        <taxon>Acariformes</taxon>
        <taxon>Sarcoptiformes</taxon>
        <taxon>Astigmata</taxon>
        <taxon>Psoroptidia</taxon>
        <taxon>Analgoidea</taxon>
        <taxon>Pyroglyphidae</taxon>
        <taxon>Dermatophagoidinae</taxon>
        <taxon>Dermatophagoides</taxon>
    </lineage>
</organism>
<proteinExistence type="predicted"/>
<keyword evidence="1" id="KW-1133">Transmembrane helix</keyword>
<evidence type="ECO:0000256" key="1">
    <source>
        <dbReference type="SAM" id="Phobius"/>
    </source>
</evidence>
<dbReference type="AlphaFoldDB" id="A0A922HNQ7"/>
<sequence>MLLKSLQFYQSIRTILSLLIFGCWLSIILRSFIPIIVIDEIIVHYEYEQQRQNDDNKNDDDELKLQEMKDSMLLLTISFIIFTSIISIIGIIGVIGELTVHCLSRDNDDDERFVFHVDDWIGTGECVIIGGFIIGAAIETIPATGGLLLLLLSFDGCRICDVSVGLGLDACDICCCCCGGGCGSGGTCCWTIFVLCRNISNFSISTFEAQHICPLVEHLKCLFIE</sequence>
<protein>
    <submittedName>
        <fullName evidence="2">Uncharacterized protein</fullName>
    </submittedName>
</protein>
<dbReference type="EMBL" id="ASGP02000008">
    <property type="protein sequence ID" value="KAH9494138.1"/>
    <property type="molecule type" value="Genomic_DNA"/>
</dbReference>
<evidence type="ECO:0000313" key="3">
    <source>
        <dbReference type="Proteomes" id="UP000790347"/>
    </source>
</evidence>
<name>A0A922HNQ7_DERFA</name>
<reference evidence="2" key="1">
    <citation type="submission" date="2013-05" db="EMBL/GenBank/DDBJ databases">
        <authorList>
            <person name="Yim A.K.Y."/>
            <person name="Chan T.F."/>
            <person name="Ji K.M."/>
            <person name="Liu X.Y."/>
            <person name="Zhou J.W."/>
            <person name="Li R.Q."/>
            <person name="Yang K.Y."/>
            <person name="Li J."/>
            <person name="Li M."/>
            <person name="Law P.T.W."/>
            <person name="Wu Y.L."/>
            <person name="Cai Z.L."/>
            <person name="Qin H."/>
            <person name="Bao Y."/>
            <person name="Leung R.K.K."/>
            <person name="Ng P.K.S."/>
            <person name="Zou J."/>
            <person name="Zhong X.J."/>
            <person name="Ran P.X."/>
            <person name="Zhong N.S."/>
            <person name="Liu Z.G."/>
            <person name="Tsui S.K.W."/>
        </authorList>
    </citation>
    <scope>NUCLEOTIDE SEQUENCE</scope>
    <source>
        <strain evidence="2">Derf</strain>
        <tissue evidence="2">Whole organism</tissue>
    </source>
</reference>
<feature type="transmembrane region" description="Helical" evidence="1">
    <location>
        <begin position="12"/>
        <end position="38"/>
    </location>
</feature>
<keyword evidence="1" id="KW-0812">Transmembrane</keyword>
<keyword evidence="3" id="KW-1185">Reference proteome</keyword>
<evidence type="ECO:0000313" key="2">
    <source>
        <dbReference type="EMBL" id="KAH9494138.1"/>
    </source>
</evidence>
<feature type="transmembrane region" description="Helical" evidence="1">
    <location>
        <begin position="72"/>
        <end position="95"/>
    </location>
</feature>
<dbReference type="Proteomes" id="UP000790347">
    <property type="component" value="Unassembled WGS sequence"/>
</dbReference>
<comment type="caution">
    <text evidence="2">The sequence shown here is derived from an EMBL/GenBank/DDBJ whole genome shotgun (WGS) entry which is preliminary data.</text>
</comment>
<gene>
    <name evidence="2" type="ORF">DERF_014849</name>
</gene>
<accession>A0A922HNQ7</accession>
<keyword evidence="1" id="KW-0472">Membrane</keyword>